<accession>A0A9J6RMN5</accession>
<feature type="domain" description="ParB-like N-terminal" evidence="1">
    <location>
        <begin position="19"/>
        <end position="111"/>
    </location>
</feature>
<dbReference type="CDD" id="cd16387">
    <property type="entry name" value="ParB_N_Srx"/>
    <property type="match status" value="1"/>
</dbReference>
<dbReference type="InterPro" id="IPR036086">
    <property type="entry name" value="ParB/Sulfiredoxin_sf"/>
</dbReference>
<keyword evidence="3" id="KW-1185">Reference proteome</keyword>
<dbReference type="Proteomes" id="UP001069090">
    <property type="component" value="Unassembled WGS sequence"/>
</dbReference>
<dbReference type="EMBL" id="JAPTGG010000008">
    <property type="protein sequence ID" value="MCZ0865618.1"/>
    <property type="molecule type" value="Genomic_DNA"/>
</dbReference>
<dbReference type="AlphaFoldDB" id="A0A9J6RMN5"/>
<name>A0A9J6RMN5_9GAMM</name>
<evidence type="ECO:0000259" key="1">
    <source>
        <dbReference type="SMART" id="SM00470"/>
    </source>
</evidence>
<comment type="caution">
    <text evidence="2">The sequence shown here is derived from an EMBL/GenBank/DDBJ whole genome shotgun (WGS) entry which is preliminary data.</text>
</comment>
<dbReference type="SMART" id="SM00470">
    <property type="entry name" value="ParB"/>
    <property type="match status" value="1"/>
</dbReference>
<dbReference type="RefSeq" id="WP_258331765.1">
    <property type="nucleotide sequence ID" value="NZ_JAPTGG010000008.1"/>
</dbReference>
<organism evidence="2 3">
    <name type="scientific">Dasania phycosphaerae</name>
    <dbReference type="NCBI Taxonomy" id="2950436"/>
    <lineage>
        <taxon>Bacteria</taxon>
        <taxon>Pseudomonadati</taxon>
        <taxon>Pseudomonadota</taxon>
        <taxon>Gammaproteobacteria</taxon>
        <taxon>Cellvibrionales</taxon>
        <taxon>Spongiibacteraceae</taxon>
        <taxon>Dasania</taxon>
    </lineage>
</organism>
<gene>
    <name evidence="2" type="ORF">O0V09_10420</name>
</gene>
<dbReference type="InterPro" id="IPR003115">
    <property type="entry name" value="ParB_N"/>
</dbReference>
<dbReference type="Gene3D" id="3.90.1530.10">
    <property type="entry name" value="Conserved hypothetical protein from pyrococcus furiosus pfu- 392566-001, ParB domain"/>
    <property type="match status" value="1"/>
</dbReference>
<dbReference type="Pfam" id="PF02195">
    <property type="entry name" value="ParB_N"/>
    <property type="match status" value="1"/>
</dbReference>
<dbReference type="SUPFAM" id="SSF110849">
    <property type="entry name" value="ParB/Sulfiredoxin"/>
    <property type="match status" value="1"/>
</dbReference>
<evidence type="ECO:0000313" key="2">
    <source>
        <dbReference type="EMBL" id="MCZ0865618.1"/>
    </source>
</evidence>
<protein>
    <submittedName>
        <fullName evidence="2">ParB/RepB/Spo0J family partition protein</fullName>
    </submittedName>
</protein>
<evidence type="ECO:0000313" key="3">
    <source>
        <dbReference type="Proteomes" id="UP001069090"/>
    </source>
</evidence>
<reference evidence="2 3" key="1">
    <citation type="submission" date="2022-12" db="EMBL/GenBank/DDBJ databases">
        <title>Dasania phycosphaerae sp. nov., isolated from particulate material of the south coast of Korea.</title>
        <authorList>
            <person name="Jiang Y."/>
        </authorList>
    </citation>
    <scope>NUCLEOTIDE SEQUENCE [LARGE SCALE GENOMIC DNA]</scope>
    <source>
        <strain evidence="2 3">GY-19</strain>
    </source>
</reference>
<proteinExistence type="predicted"/>
<sequence>MKKKLIDKKEEWLSNSTMSKLKLDLINDDDKNQMRPDGTDYTLVEEYAEKMAKGVKFPPVVVAKREDGYFVLDGFHRIRAAKKNNTEEIDAQIIEGLTIDNCILFATTSNMDHGKAISNKEKSINCKKLLSVYFNDHVENYNFNAQAFADNFGFGKSMVYKNAEQYKKDLEVKRKIAFFDLYSSGKSLTAIGEQCGFSRKKAGDFINNAKKSVALIEEFKYLLSELKNTCESIIDYELDIMNKINLPMHSGLDTKVYSVGIPFGHNWNWEDDECAITISYAKAVNLGLSNPSKYPFSVDVEEMTEYEKVTEILYSSPLYNEATELHNRCCAFHNKHIIYPASSIDGDYFLAHLAARHFDEEYAEVYEYWVTKAFGGPNKRMELIASGRVYGCPVTQQRAWGVPEDKLIKTKKVDNPFSDAYTMSPLKPNTTTKIEGAPKVTELV</sequence>